<organism evidence="5 6">
    <name type="scientific">Rossellomorea vietnamensis</name>
    <dbReference type="NCBI Taxonomy" id="218284"/>
    <lineage>
        <taxon>Bacteria</taxon>
        <taxon>Bacillati</taxon>
        <taxon>Bacillota</taxon>
        <taxon>Bacilli</taxon>
        <taxon>Bacillales</taxon>
        <taxon>Bacillaceae</taxon>
        <taxon>Rossellomorea</taxon>
    </lineage>
</organism>
<dbReference type="KEGG" id="bvq:FHE72_05660"/>
<accession>A0A6I6UQF9</accession>
<dbReference type="Gene3D" id="1.10.10.1320">
    <property type="entry name" value="Anti-sigma factor, zinc-finger domain"/>
    <property type="match status" value="1"/>
</dbReference>
<dbReference type="Proteomes" id="UP000465062">
    <property type="component" value="Chromosome"/>
</dbReference>
<evidence type="ECO:0000259" key="2">
    <source>
        <dbReference type="Pfam" id="PF08281"/>
    </source>
</evidence>
<evidence type="ECO:0000259" key="4">
    <source>
        <dbReference type="Pfam" id="PF18705"/>
    </source>
</evidence>
<dbReference type="InterPro" id="IPR041916">
    <property type="entry name" value="Anti_sigma_zinc_sf"/>
</dbReference>
<dbReference type="Pfam" id="PF13786">
    <property type="entry name" value="DUF4179"/>
    <property type="match status" value="1"/>
</dbReference>
<keyword evidence="1" id="KW-1133">Transmembrane helix</keyword>
<dbReference type="InterPro" id="IPR040680">
    <property type="entry name" value="DUF5643"/>
</dbReference>
<dbReference type="Pfam" id="PF18705">
    <property type="entry name" value="DUF5643"/>
    <property type="match status" value="1"/>
</dbReference>
<protein>
    <submittedName>
        <fullName evidence="5">DUF4179 domain-containing protein</fullName>
    </submittedName>
</protein>
<feature type="domain" description="RNA polymerase sigma factor 70 region 4 type 2" evidence="2">
    <location>
        <begin position="104"/>
        <end position="145"/>
    </location>
</feature>
<dbReference type="Gene3D" id="2.60.40.1630">
    <property type="entry name" value="bacillus anthracis domain"/>
    <property type="match status" value="1"/>
</dbReference>
<dbReference type="RefSeq" id="WP_159361529.1">
    <property type="nucleotide sequence ID" value="NZ_CP047394.1"/>
</dbReference>
<sequence length="681" mass="78542">MAKLETGTVPVSRTYERDIESIIARYEEDRHSFYALALAFTNHHQEMEDLFYRSIIRLEDESRKRKKAHSAAATRIFLEECQKVSEPSVSSDDDPFHPFHHLGAADKEAVALVYMKGCDQDDAAHILNISVDEVKSRLFRGIRKLREMMGKDPEVEGCHKYQKHYLDYLGRTMDRPEKVDFEIHIYHCTDCQEDLASFQEVTLALAELAEETHLPADVMERVRNRLDQREAQRQKRRKKRKSILLSFAGVFVLLIVTGFITGGFASLYYSYTEDDEQLRAILQHNLGERLDLESESDGVKVTIKSVVADDVQTLVFYEVEDMKGENRYMMNPYEGVIIENEYDVMKRDEQTSFYSPPRDQENLHNDKKNVYRGTISLQPVSVDEGTIKLQIVRLMQLNEDPSTGELIGGGEMRFAEGGWSFEIPFEKKPSRVHKLDKKMEVAGIPVRLDQMTIAPTATVLEYSFQEQEMDGRIDMMTFESIESKDKKWKTDQFGGMMYGGASDNEGWNSFKTAFDTLYFDDPKDVTIRFGTAHLFVKDQKVIELDVNKELPDTIEYLGNTITIDEIKIGSPTQVTLTHDLPKDREYESVNYLYYRTAEEEEDYYSIGVSDGDGILMDKDGKKYKPGSYEYEKLDQPRYFETEQTIDLYNDGSSDDVMPTELVIDGYSTTKYLDDSVKVKLD</sequence>
<keyword evidence="1" id="KW-0472">Membrane</keyword>
<reference evidence="5 6" key="1">
    <citation type="submission" date="2019-06" db="EMBL/GenBank/DDBJ databases">
        <title>An operon consisting of a P-type ATPase gene and a transcriptional regular gene given the different cadmium resistance in Bacillus vietamensis 151-6 and Bacillus marisflavi 151-25.</title>
        <authorList>
            <person name="Yu X."/>
        </authorList>
    </citation>
    <scope>NUCLEOTIDE SEQUENCE [LARGE SCALE GENOMIC DNA]</scope>
    <source>
        <strain evidence="5 6">151-6</strain>
    </source>
</reference>
<dbReference type="Pfam" id="PF08281">
    <property type="entry name" value="Sigma70_r4_2"/>
    <property type="match status" value="1"/>
</dbReference>
<dbReference type="Gene3D" id="1.10.10.10">
    <property type="entry name" value="Winged helix-like DNA-binding domain superfamily/Winged helix DNA-binding domain"/>
    <property type="match status" value="1"/>
</dbReference>
<evidence type="ECO:0000256" key="1">
    <source>
        <dbReference type="SAM" id="Phobius"/>
    </source>
</evidence>
<feature type="domain" description="DUF5643" evidence="4">
    <location>
        <begin position="431"/>
        <end position="538"/>
    </location>
</feature>
<dbReference type="GO" id="GO:0006352">
    <property type="term" value="P:DNA-templated transcription initiation"/>
    <property type="evidence" value="ECO:0007669"/>
    <property type="project" value="InterPro"/>
</dbReference>
<evidence type="ECO:0000259" key="3">
    <source>
        <dbReference type="Pfam" id="PF13786"/>
    </source>
</evidence>
<dbReference type="GO" id="GO:0016987">
    <property type="term" value="F:sigma factor activity"/>
    <property type="evidence" value="ECO:0007669"/>
    <property type="project" value="InterPro"/>
</dbReference>
<dbReference type="AlphaFoldDB" id="A0A6I6UQF9"/>
<name>A0A6I6UQF9_9BACI</name>
<dbReference type="InterPro" id="IPR013324">
    <property type="entry name" value="RNA_pol_sigma_r3/r4-like"/>
</dbReference>
<dbReference type="GO" id="GO:0003677">
    <property type="term" value="F:DNA binding"/>
    <property type="evidence" value="ECO:0007669"/>
    <property type="project" value="InterPro"/>
</dbReference>
<dbReference type="InterPro" id="IPR013249">
    <property type="entry name" value="RNA_pol_sigma70_r4_t2"/>
</dbReference>
<dbReference type="EMBL" id="CP047394">
    <property type="protein sequence ID" value="QHE60586.1"/>
    <property type="molecule type" value="Genomic_DNA"/>
</dbReference>
<evidence type="ECO:0000313" key="5">
    <source>
        <dbReference type="EMBL" id="QHE60586.1"/>
    </source>
</evidence>
<evidence type="ECO:0000313" key="6">
    <source>
        <dbReference type="Proteomes" id="UP000465062"/>
    </source>
</evidence>
<dbReference type="InterPro" id="IPR036388">
    <property type="entry name" value="WH-like_DNA-bd_sf"/>
</dbReference>
<proteinExistence type="predicted"/>
<feature type="domain" description="DUF4179" evidence="3">
    <location>
        <begin position="235"/>
        <end position="321"/>
    </location>
</feature>
<dbReference type="SUPFAM" id="SSF88659">
    <property type="entry name" value="Sigma3 and sigma4 domains of RNA polymerase sigma factors"/>
    <property type="match status" value="1"/>
</dbReference>
<keyword evidence="1" id="KW-0812">Transmembrane</keyword>
<gene>
    <name evidence="5" type="ORF">FHE72_05660</name>
</gene>
<feature type="transmembrane region" description="Helical" evidence="1">
    <location>
        <begin position="243"/>
        <end position="269"/>
    </location>
</feature>
<dbReference type="InterPro" id="IPR025436">
    <property type="entry name" value="DUF4179"/>
</dbReference>